<dbReference type="EC" id="3.6.5.4" evidence="10"/>
<keyword evidence="8 10" id="KW-0687">Ribonucleoprotein</keyword>
<dbReference type="Gene3D" id="3.40.50.300">
    <property type="entry name" value="P-loop containing nucleotide triphosphate hydrolases"/>
    <property type="match status" value="1"/>
</dbReference>
<evidence type="ECO:0000256" key="5">
    <source>
        <dbReference type="ARBA" id="ARBA00022884"/>
    </source>
</evidence>
<dbReference type="GO" id="GO:0006614">
    <property type="term" value="P:SRP-dependent cotranslational protein targeting to membrane"/>
    <property type="evidence" value="ECO:0007669"/>
    <property type="project" value="InterPro"/>
</dbReference>
<dbReference type="InterPro" id="IPR003593">
    <property type="entry name" value="AAA+_ATPase"/>
</dbReference>
<dbReference type="FunFam" id="3.40.50.300:FF:000022">
    <property type="entry name" value="Signal recognition particle 54 kDa subunit"/>
    <property type="match status" value="1"/>
</dbReference>
<dbReference type="InterPro" id="IPR013822">
    <property type="entry name" value="Signal_recog_particl_SRP54_hlx"/>
</dbReference>
<dbReference type="InterPro" id="IPR004125">
    <property type="entry name" value="Signal_recog_particle_SRP54_M"/>
</dbReference>
<feature type="domain" description="Signal recognition particle SRP54 helical bundle" evidence="13">
    <location>
        <begin position="1"/>
        <end position="85"/>
    </location>
</feature>
<dbReference type="Gene3D" id="1.20.120.140">
    <property type="entry name" value="Signal recognition particle SRP54, nucleotide-binding domain"/>
    <property type="match status" value="1"/>
</dbReference>
<keyword evidence="3 10" id="KW-0547">Nucleotide-binding</keyword>
<comment type="caution">
    <text evidence="14">The sequence shown here is derived from an EMBL/GenBank/DDBJ whole genome shotgun (WGS) entry which is preliminary data.</text>
</comment>
<keyword evidence="4 10" id="KW-0378">Hydrolase</keyword>
<dbReference type="AlphaFoldDB" id="A0A830GVG6"/>
<evidence type="ECO:0000256" key="6">
    <source>
        <dbReference type="ARBA" id="ARBA00023134"/>
    </source>
</evidence>
<evidence type="ECO:0000256" key="1">
    <source>
        <dbReference type="ARBA" id="ARBA00005450"/>
    </source>
</evidence>
<dbReference type="Pfam" id="PF02881">
    <property type="entry name" value="SRP54_N"/>
    <property type="match status" value="1"/>
</dbReference>
<dbReference type="Gene3D" id="1.10.260.30">
    <property type="entry name" value="Signal recognition particle, SRP54 subunit, M-domain"/>
    <property type="match status" value="1"/>
</dbReference>
<dbReference type="GO" id="GO:0048500">
    <property type="term" value="C:signal recognition particle"/>
    <property type="evidence" value="ECO:0007669"/>
    <property type="project" value="UniProtKB-UniRule"/>
</dbReference>
<feature type="domain" description="AAA+ ATPase" evidence="11">
    <location>
        <begin position="98"/>
        <end position="244"/>
    </location>
</feature>
<dbReference type="InterPro" id="IPR036225">
    <property type="entry name" value="SRP/SRP_N"/>
</dbReference>
<dbReference type="EMBL" id="BMNL01000002">
    <property type="protein sequence ID" value="GGP20374.1"/>
    <property type="molecule type" value="Genomic_DNA"/>
</dbReference>
<sequence length="442" mass="50169">MKDLTDSLSKLVDKIRGASHIDEETLKEVLKDLQRALLKADVDVKLVYELTKSIEEEYRKEEPPSGISSKDYLLYLIYNKLISIMGGETEAKVELTKRPYVILLVGTEGSGKTTSAGKMAYWFSRKGYRVGLIETDTVRPGAHDQLRQLAEKLNIPFHVDPNSKDAVDIALKGLEKMRKEKVDLIIIDTAGRHRNEEELMKEIKEIYNAVTPDEVVLVIDSTMGKQAAAQAEAFNRNVPINSIFLTKMDSTSRGGGALASVVRTGAKIKFVGSGEYLEDVELFNAKKFVQRLLGMGNLEELMERMKSIEEEDQVLMELSEGKFNMLTFMKQLESMTKLGPLSKLLQMLPMTMLPAPMRSLNDDQLEDAQIRMRRWLAVMRSMTREELMDPSVLDASRIKRIALGSGTTPKDVRELIRQYELMKKMVGELKRSQRRLGRFIKQ</sequence>
<dbReference type="InterPro" id="IPR000897">
    <property type="entry name" value="SRP54_GTPase_dom"/>
</dbReference>
<dbReference type="RefSeq" id="WP_188596163.1">
    <property type="nucleotide sequence ID" value="NZ_BMNL01000002.1"/>
</dbReference>
<keyword evidence="6 10" id="KW-0342">GTP-binding</keyword>
<evidence type="ECO:0000259" key="12">
    <source>
        <dbReference type="SMART" id="SM00962"/>
    </source>
</evidence>
<evidence type="ECO:0000256" key="8">
    <source>
        <dbReference type="ARBA" id="ARBA00023274"/>
    </source>
</evidence>
<feature type="binding site" evidence="10">
    <location>
        <begin position="106"/>
        <end position="113"/>
    </location>
    <ligand>
        <name>GTP</name>
        <dbReference type="ChEBI" id="CHEBI:37565"/>
    </ligand>
</feature>
<feature type="domain" description="SRP54-type proteins GTP-binding" evidence="12">
    <location>
        <begin position="99"/>
        <end position="294"/>
    </location>
</feature>
<comment type="domain">
    <text evidence="10">Composed of three domains: the N-terminal N domain, which is responsible for interactions with the ribosome, the central G domain, which binds GTP, and the C-terminal M domain, which binds the RNA and the signal sequence of the RNC.</text>
</comment>
<dbReference type="InterPro" id="IPR036891">
    <property type="entry name" value="Signal_recog_part_SRP54_M_sf"/>
</dbReference>
<dbReference type="Pfam" id="PF02978">
    <property type="entry name" value="SRP_SPB"/>
    <property type="match status" value="1"/>
</dbReference>
<dbReference type="GO" id="GO:0008312">
    <property type="term" value="F:7S RNA binding"/>
    <property type="evidence" value="ECO:0007669"/>
    <property type="project" value="UniProtKB-UniRule"/>
</dbReference>
<organism evidence="14 15">
    <name type="scientific">Thermocladium modestius</name>
    <dbReference type="NCBI Taxonomy" id="62609"/>
    <lineage>
        <taxon>Archaea</taxon>
        <taxon>Thermoproteota</taxon>
        <taxon>Thermoprotei</taxon>
        <taxon>Thermoproteales</taxon>
        <taxon>Thermoproteaceae</taxon>
        <taxon>Thermocladium</taxon>
    </lineage>
</organism>
<keyword evidence="5 10" id="KW-0694">RNA-binding</keyword>
<dbReference type="SMART" id="SM00962">
    <property type="entry name" value="SRP54"/>
    <property type="match status" value="1"/>
</dbReference>
<evidence type="ECO:0000256" key="4">
    <source>
        <dbReference type="ARBA" id="ARBA00022801"/>
    </source>
</evidence>
<feature type="binding site" evidence="10">
    <location>
        <begin position="188"/>
        <end position="192"/>
    </location>
    <ligand>
        <name>GTP</name>
        <dbReference type="ChEBI" id="CHEBI:37565"/>
    </ligand>
</feature>
<comment type="subunit">
    <text evidence="9 10">Part of the signal recognition particle protein translocation system, which is composed of SRP and FtsY. Archaeal SRP consists of a 7S RNA molecule of 300 nucleotides and two protein subunits: SRP54 and SRP19.</text>
</comment>
<evidence type="ECO:0000256" key="7">
    <source>
        <dbReference type="ARBA" id="ARBA00023135"/>
    </source>
</evidence>
<dbReference type="PANTHER" id="PTHR11564">
    <property type="entry name" value="SIGNAL RECOGNITION PARTICLE 54K PROTEIN SRP54"/>
    <property type="match status" value="1"/>
</dbReference>
<comment type="similarity">
    <text evidence="1 10">Belongs to the GTP-binding SRP family. SRP54 subfamily.</text>
</comment>
<evidence type="ECO:0000256" key="9">
    <source>
        <dbReference type="ARBA" id="ARBA00064051"/>
    </source>
</evidence>
<proteinExistence type="inferred from homology"/>
<comment type="subcellular location">
    <subcellularLocation>
        <location evidence="10">Cytoplasm</location>
    </subcellularLocation>
    <text evidence="10">The SRP-RNC complex is targeted to the cytoplasmic membrane.</text>
</comment>
<dbReference type="InterPro" id="IPR042101">
    <property type="entry name" value="SRP54_N_sf"/>
</dbReference>
<dbReference type="SUPFAM" id="SSF47446">
    <property type="entry name" value="Signal peptide-binding domain"/>
    <property type="match status" value="1"/>
</dbReference>
<evidence type="ECO:0000313" key="15">
    <source>
        <dbReference type="Proteomes" id="UP000610960"/>
    </source>
</evidence>
<dbReference type="PANTHER" id="PTHR11564:SF5">
    <property type="entry name" value="SIGNAL RECOGNITION PARTICLE SUBUNIT SRP54"/>
    <property type="match status" value="1"/>
</dbReference>
<evidence type="ECO:0000259" key="13">
    <source>
        <dbReference type="SMART" id="SM00963"/>
    </source>
</evidence>
<dbReference type="InterPro" id="IPR027417">
    <property type="entry name" value="P-loop_NTPase"/>
</dbReference>
<keyword evidence="2 10" id="KW-0963">Cytoplasm</keyword>
<feature type="binding site" evidence="10">
    <location>
        <begin position="246"/>
        <end position="249"/>
    </location>
    <ligand>
        <name>GTP</name>
        <dbReference type="ChEBI" id="CHEBI:37565"/>
    </ligand>
</feature>
<gene>
    <name evidence="10" type="primary">srp54</name>
    <name evidence="14" type="ORF">GCM10007981_08190</name>
</gene>
<dbReference type="GO" id="GO:0005525">
    <property type="term" value="F:GTP binding"/>
    <property type="evidence" value="ECO:0007669"/>
    <property type="project" value="UniProtKB-UniRule"/>
</dbReference>
<dbReference type="GO" id="GO:0003924">
    <property type="term" value="F:GTPase activity"/>
    <property type="evidence" value="ECO:0007669"/>
    <property type="project" value="UniProtKB-UniRule"/>
</dbReference>
<reference evidence="14" key="1">
    <citation type="journal article" date="2014" name="Int. J. Syst. Evol. Microbiol.">
        <title>Complete genome sequence of Corynebacterium casei LMG S-19264T (=DSM 44701T), isolated from a smear-ripened cheese.</title>
        <authorList>
            <consortium name="US DOE Joint Genome Institute (JGI-PGF)"/>
            <person name="Walter F."/>
            <person name="Albersmeier A."/>
            <person name="Kalinowski J."/>
            <person name="Ruckert C."/>
        </authorList>
    </citation>
    <scope>NUCLEOTIDE SEQUENCE</scope>
    <source>
        <strain evidence="14">JCM 10088</strain>
    </source>
</reference>
<evidence type="ECO:0000313" key="14">
    <source>
        <dbReference type="EMBL" id="GGP20374.1"/>
    </source>
</evidence>
<dbReference type="CDD" id="cd17875">
    <property type="entry name" value="SRP54_G"/>
    <property type="match status" value="1"/>
</dbReference>
<dbReference type="SUPFAM" id="SSF52540">
    <property type="entry name" value="P-loop containing nucleoside triphosphate hydrolases"/>
    <property type="match status" value="1"/>
</dbReference>
<dbReference type="HAMAP" id="MF_00306">
    <property type="entry name" value="SRP54"/>
    <property type="match status" value="1"/>
</dbReference>
<dbReference type="SMART" id="SM00963">
    <property type="entry name" value="SRP54_N"/>
    <property type="match status" value="1"/>
</dbReference>
<dbReference type="SUPFAM" id="SSF47364">
    <property type="entry name" value="Domain of the SRP/SRP receptor G-proteins"/>
    <property type="match status" value="1"/>
</dbReference>
<evidence type="ECO:0000259" key="11">
    <source>
        <dbReference type="SMART" id="SM00382"/>
    </source>
</evidence>
<keyword evidence="15" id="KW-1185">Reference proteome</keyword>
<dbReference type="OrthoDB" id="52849at2157"/>
<evidence type="ECO:0000256" key="3">
    <source>
        <dbReference type="ARBA" id="ARBA00022741"/>
    </source>
</evidence>
<reference evidence="14" key="2">
    <citation type="submission" date="2020-09" db="EMBL/GenBank/DDBJ databases">
        <authorList>
            <person name="Sun Q."/>
            <person name="Ohkuma M."/>
        </authorList>
    </citation>
    <scope>NUCLEOTIDE SEQUENCE</scope>
    <source>
        <strain evidence="14">JCM 10088</strain>
    </source>
</reference>
<accession>A0A830GVG6</accession>
<evidence type="ECO:0000256" key="2">
    <source>
        <dbReference type="ARBA" id="ARBA00022490"/>
    </source>
</evidence>
<dbReference type="Pfam" id="PF00448">
    <property type="entry name" value="SRP54"/>
    <property type="match status" value="1"/>
</dbReference>
<protein>
    <recommendedName>
        <fullName evidence="10">Signal recognition particle 54 kDa protein</fullName>
        <shortName evidence="10">SRP54</shortName>
        <ecNumber evidence="10">3.6.5.4</ecNumber>
    </recommendedName>
</protein>
<dbReference type="InterPro" id="IPR022941">
    <property type="entry name" value="SRP54"/>
</dbReference>
<evidence type="ECO:0000256" key="10">
    <source>
        <dbReference type="HAMAP-Rule" id="MF_00306"/>
    </source>
</evidence>
<dbReference type="Proteomes" id="UP000610960">
    <property type="component" value="Unassembled WGS sequence"/>
</dbReference>
<keyword evidence="7 10" id="KW-0733">Signal recognition particle</keyword>
<comment type="function">
    <text evidence="10">Involved in targeting and insertion of nascent membrane proteins into the cytoplasmic membrane. Binds to the hydrophobic signal sequence of the ribosome-nascent chain (RNC) as it emerges from the ribosomes. The SRP-RNC complex is then targeted to the cytoplasmic membrane where it interacts with the SRP receptor FtsY.</text>
</comment>
<comment type="catalytic activity">
    <reaction evidence="10">
        <text>GTP + H2O = GDP + phosphate + H(+)</text>
        <dbReference type="Rhea" id="RHEA:19669"/>
        <dbReference type="ChEBI" id="CHEBI:15377"/>
        <dbReference type="ChEBI" id="CHEBI:15378"/>
        <dbReference type="ChEBI" id="CHEBI:37565"/>
        <dbReference type="ChEBI" id="CHEBI:43474"/>
        <dbReference type="ChEBI" id="CHEBI:58189"/>
        <dbReference type="EC" id="3.6.5.4"/>
    </reaction>
</comment>
<name>A0A830GVG6_9CREN</name>
<dbReference type="SMART" id="SM00382">
    <property type="entry name" value="AAA"/>
    <property type="match status" value="1"/>
</dbReference>